<keyword evidence="1" id="KW-0812">Transmembrane</keyword>
<evidence type="ECO:0000313" key="2">
    <source>
        <dbReference type="EMBL" id="RDU47324.1"/>
    </source>
</evidence>
<keyword evidence="1" id="KW-0472">Membrane</keyword>
<evidence type="ECO:0000256" key="1">
    <source>
        <dbReference type="SAM" id="Phobius"/>
    </source>
</evidence>
<dbReference type="AlphaFoldDB" id="A0A3D8H8M1"/>
<protein>
    <submittedName>
        <fullName evidence="2">Uncharacterized protein</fullName>
    </submittedName>
</protein>
<sequence>MSLFAYILINGLQLRWRLGYVIFWIAALSGIALYFTHFNKYICNALIKLYAFCWVLLSIIGGVITFLTYDSVYCETDEYIMKEAKGFMGFDTAVLYKKYGLREIEIHRYELVFPKSITPIDSLGAIIIYGEYPDGEGGCDKGAVVYPMNDEIYYNNIDKIKEYAEQCHISFDSL</sequence>
<organism evidence="2 3">
    <name type="scientific">Parabacteroides acidifaciens</name>
    <dbReference type="NCBI Taxonomy" id="2290935"/>
    <lineage>
        <taxon>Bacteria</taxon>
        <taxon>Pseudomonadati</taxon>
        <taxon>Bacteroidota</taxon>
        <taxon>Bacteroidia</taxon>
        <taxon>Bacteroidales</taxon>
        <taxon>Tannerellaceae</taxon>
        <taxon>Parabacteroides</taxon>
    </lineage>
</organism>
<proteinExistence type="predicted"/>
<gene>
    <name evidence="2" type="ORF">DWU89_20220</name>
</gene>
<dbReference type="Proteomes" id="UP000256321">
    <property type="component" value="Unassembled WGS sequence"/>
</dbReference>
<reference evidence="2 3" key="1">
    <citation type="submission" date="2018-07" db="EMBL/GenBank/DDBJ databases">
        <title>Parabacteroides acidifaciens nov. sp., isolated from human feces.</title>
        <authorList>
            <person name="Wang Y.J."/>
        </authorList>
    </citation>
    <scope>NUCLEOTIDE SEQUENCE [LARGE SCALE GENOMIC DNA]</scope>
    <source>
        <strain evidence="2 3">426-9</strain>
    </source>
</reference>
<accession>A0A3D8H8M1</accession>
<feature type="transmembrane region" description="Helical" evidence="1">
    <location>
        <begin position="49"/>
        <end position="69"/>
    </location>
</feature>
<feature type="transmembrane region" description="Helical" evidence="1">
    <location>
        <begin position="20"/>
        <end position="37"/>
    </location>
</feature>
<comment type="caution">
    <text evidence="2">The sequence shown here is derived from an EMBL/GenBank/DDBJ whole genome shotgun (WGS) entry which is preliminary data.</text>
</comment>
<dbReference type="EMBL" id="QREV01000106">
    <property type="protein sequence ID" value="RDU47324.1"/>
    <property type="molecule type" value="Genomic_DNA"/>
</dbReference>
<name>A0A3D8H8M1_9BACT</name>
<keyword evidence="1" id="KW-1133">Transmembrane helix</keyword>
<evidence type="ECO:0000313" key="3">
    <source>
        <dbReference type="Proteomes" id="UP000256321"/>
    </source>
</evidence>